<reference evidence="2" key="1">
    <citation type="journal article" date="2019" name="Int. J. Syst. Evol. Microbiol.">
        <title>The Global Catalogue of Microorganisms (GCM) 10K type strain sequencing project: providing services to taxonomists for standard genome sequencing and annotation.</title>
        <authorList>
            <consortium name="The Broad Institute Genomics Platform"/>
            <consortium name="The Broad Institute Genome Sequencing Center for Infectious Disease"/>
            <person name="Wu L."/>
            <person name="Ma J."/>
        </authorList>
    </citation>
    <scope>NUCLEOTIDE SEQUENCE [LARGE SCALE GENOMIC DNA]</scope>
    <source>
        <strain evidence="2">CGMCC 4.7304</strain>
    </source>
</reference>
<proteinExistence type="predicted"/>
<accession>A0ABW0Z2M9</accession>
<evidence type="ECO:0000313" key="1">
    <source>
        <dbReference type="EMBL" id="MFC5721299.1"/>
    </source>
</evidence>
<dbReference type="Proteomes" id="UP001596083">
    <property type="component" value="Unassembled WGS sequence"/>
</dbReference>
<evidence type="ECO:0000313" key="2">
    <source>
        <dbReference type="Proteomes" id="UP001596083"/>
    </source>
</evidence>
<gene>
    <name evidence="1" type="ORF">ACFP1Z_14095</name>
</gene>
<protein>
    <submittedName>
        <fullName evidence="1">Tat pathway signal protein</fullName>
    </submittedName>
</protein>
<dbReference type="InterPro" id="IPR011990">
    <property type="entry name" value="TPR-like_helical_dom_sf"/>
</dbReference>
<keyword evidence="2" id="KW-1185">Reference proteome</keyword>
<organism evidence="1 2">
    <name type="scientific">Streptomyces gamaensis</name>
    <dbReference type="NCBI Taxonomy" id="1763542"/>
    <lineage>
        <taxon>Bacteria</taxon>
        <taxon>Bacillati</taxon>
        <taxon>Actinomycetota</taxon>
        <taxon>Actinomycetes</taxon>
        <taxon>Kitasatosporales</taxon>
        <taxon>Streptomycetaceae</taxon>
        <taxon>Streptomyces</taxon>
    </lineage>
</organism>
<name>A0ABW0Z2M9_9ACTN</name>
<dbReference type="RefSeq" id="WP_390316546.1">
    <property type="nucleotide sequence ID" value="NZ_JBHSPB010000007.1"/>
</dbReference>
<dbReference type="Gene3D" id="1.25.40.10">
    <property type="entry name" value="Tetratricopeptide repeat domain"/>
    <property type="match status" value="1"/>
</dbReference>
<dbReference type="SUPFAM" id="SSF48452">
    <property type="entry name" value="TPR-like"/>
    <property type="match status" value="1"/>
</dbReference>
<dbReference type="EMBL" id="JBHSPB010000007">
    <property type="protein sequence ID" value="MFC5721299.1"/>
    <property type="molecule type" value="Genomic_DNA"/>
</dbReference>
<comment type="caution">
    <text evidence="1">The sequence shown here is derived from an EMBL/GenBank/DDBJ whole genome shotgun (WGS) entry which is preliminary data.</text>
</comment>
<sequence length="472" mass="50930">MPEARRRNVKLAAVLDETSWSHAQLAMAFVRVAIEHGARELAGVGRSHVSHWVGGTQPSGRAPELLCETLSRRLKRVVTPQEIGLAATSDSPGPVDWCADTLVTLAELGSADVDMERRRALGTAVYSAAALVLPGDAWWQRMAERGSRRSVPGARRVGRGDVEAVRDMVSAFSRLDQRRGGGHARTAVVQYLVSDVAGYLTGRYGDDGVRRQMFSAASELAYLSGWMAFDNAEHPVAQRYFSLAVKLAAEADDAPMAGHVLRAMAHQAVDLGHARGALELSAAAVEGRRYTEATPRERALTGVVHARGLAVTGQRAAAAAALLRAEDDLASARPGDEEPGRVFFFQEASLAHQTACTLRDSGDLKGAAGQFRRSVRTRKASAFTRTHALTLGNLGSVQVRQGDFEEARRTWSQALDAMDGVRSGRTRQTARDIRAGLVPFRKRGVREAAELDARAAAYLDESVPVERAGRLP</sequence>